<evidence type="ECO:0000256" key="1">
    <source>
        <dbReference type="ARBA" id="ARBA00004606"/>
    </source>
</evidence>
<dbReference type="GO" id="GO:0016491">
    <property type="term" value="F:oxidoreductase activity"/>
    <property type="evidence" value="ECO:0007669"/>
    <property type="project" value="InterPro"/>
</dbReference>
<comment type="catalytic activity">
    <reaction evidence="19">
        <text>1,2-ditetradecanoyl-sn-glycero-3-phosphocholine + H2O = 1-tetradecanoyl-sn-glycero-3-phosphocholine + tetradecanoate + H(+)</text>
        <dbReference type="Rhea" id="RHEA:54456"/>
        <dbReference type="ChEBI" id="CHEBI:15377"/>
        <dbReference type="ChEBI" id="CHEBI:15378"/>
        <dbReference type="ChEBI" id="CHEBI:30807"/>
        <dbReference type="ChEBI" id="CHEBI:45240"/>
        <dbReference type="ChEBI" id="CHEBI:64489"/>
    </reaction>
    <physiologicalReaction direction="left-to-right" evidence="19">
        <dbReference type="Rhea" id="RHEA:54457"/>
    </physiologicalReaction>
</comment>
<dbReference type="Pfam" id="PF00561">
    <property type="entry name" value="Abhydrolase_1"/>
    <property type="match status" value="1"/>
</dbReference>
<dbReference type="GO" id="GO:0004623">
    <property type="term" value="F:phospholipase A2 activity"/>
    <property type="evidence" value="ECO:0007669"/>
    <property type="project" value="UniProtKB-EC"/>
</dbReference>
<evidence type="ECO:0000256" key="29">
    <source>
        <dbReference type="ARBA" id="ARBA00052747"/>
    </source>
</evidence>
<evidence type="ECO:0000256" key="15">
    <source>
        <dbReference type="ARBA" id="ARBA00036688"/>
    </source>
</evidence>
<keyword evidence="12" id="KW-1208">Phospholipid metabolism</keyword>
<protein>
    <recommendedName>
        <fullName evidence="33">Phospholipase ABHD3</fullName>
        <ecNumber evidence="3">3.1.1.32</ecNumber>
        <ecNumber evidence="4">3.1.1.4</ecNumber>
    </recommendedName>
    <alternativeName>
        <fullName evidence="34">Abhydrolase domain-containing protein 3</fullName>
    </alternativeName>
</protein>
<comment type="catalytic activity">
    <reaction evidence="14">
        <text>1-O-hexadecyl-2-acetyl-sn-glycero-3-phosphocholine + H2O = 1-O-hexadecyl-sn-glycero-3-phosphocholine + acetate + H(+)</text>
        <dbReference type="Rhea" id="RHEA:40479"/>
        <dbReference type="ChEBI" id="CHEBI:15377"/>
        <dbReference type="ChEBI" id="CHEBI:15378"/>
        <dbReference type="ChEBI" id="CHEBI:30089"/>
        <dbReference type="ChEBI" id="CHEBI:44811"/>
        <dbReference type="ChEBI" id="CHEBI:64496"/>
    </reaction>
    <physiologicalReaction direction="left-to-right" evidence="14">
        <dbReference type="Rhea" id="RHEA:40480"/>
    </physiologicalReaction>
</comment>
<comment type="catalytic activity">
    <reaction evidence="23">
        <text>1-octadecanoyl-2-pentanoyl-sn-glycero-3-phosphocholine + H2O = pentanoate + 1-octadecanoyl-sn-glycero-3-phosphocholine + H(+)</text>
        <dbReference type="Rhea" id="RHEA:54460"/>
        <dbReference type="ChEBI" id="CHEBI:15377"/>
        <dbReference type="ChEBI" id="CHEBI:15378"/>
        <dbReference type="ChEBI" id="CHEBI:31011"/>
        <dbReference type="ChEBI" id="CHEBI:73858"/>
        <dbReference type="ChEBI" id="CHEBI:138211"/>
    </reaction>
    <physiologicalReaction direction="left-to-right" evidence="23">
        <dbReference type="Rhea" id="RHEA:54461"/>
    </physiologicalReaction>
</comment>
<name>A0A8B9CRV3_9AVES</name>
<gene>
    <name evidence="37" type="primary">ABHD1</name>
</gene>
<evidence type="ECO:0000313" key="37">
    <source>
        <dbReference type="Ensembl" id="ENSABRP00000022666.1"/>
    </source>
</evidence>
<evidence type="ECO:0000256" key="23">
    <source>
        <dbReference type="ARBA" id="ARBA00050674"/>
    </source>
</evidence>
<dbReference type="PANTHER" id="PTHR10794">
    <property type="entry name" value="ABHYDROLASE DOMAIN-CONTAINING PROTEIN"/>
    <property type="match status" value="1"/>
</dbReference>
<dbReference type="InterPro" id="IPR000952">
    <property type="entry name" value="AB_hydrolase_4_CS"/>
</dbReference>
<proteinExistence type="inferred from homology"/>
<dbReference type="GO" id="GO:0046470">
    <property type="term" value="P:phosphatidylcholine metabolic process"/>
    <property type="evidence" value="ECO:0007669"/>
    <property type="project" value="UniProtKB-ARBA"/>
</dbReference>
<keyword evidence="11" id="KW-0472">Membrane</keyword>
<evidence type="ECO:0000256" key="4">
    <source>
        <dbReference type="ARBA" id="ARBA00013278"/>
    </source>
</evidence>
<feature type="compositionally biased region" description="Gly residues" evidence="35">
    <location>
        <begin position="37"/>
        <end position="47"/>
    </location>
</feature>
<comment type="catalytic activity">
    <reaction evidence="22">
        <text>1-O-hexadecyl-2-nonadioyl-sn-glycero-3-phosphocholine + H2O = nonanedioate + 1-O-hexadecyl-sn-glycero-3-phosphocholine + H(+)</text>
        <dbReference type="Rhea" id="RHEA:54552"/>
        <dbReference type="ChEBI" id="CHEBI:15377"/>
        <dbReference type="ChEBI" id="CHEBI:15378"/>
        <dbReference type="ChEBI" id="CHEBI:64496"/>
        <dbReference type="ChEBI" id="CHEBI:78208"/>
        <dbReference type="ChEBI" id="CHEBI:138269"/>
    </reaction>
    <physiologicalReaction direction="left-to-right" evidence="22">
        <dbReference type="Rhea" id="RHEA:54553"/>
    </physiologicalReaction>
</comment>
<evidence type="ECO:0000256" key="20">
    <source>
        <dbReference type="ARBA" id="ARBA00050182"/>
    </source>
</evidence>
<dbReference type="PROSITE" id="PS01133">
    <property type="entry name" value="UPF0017"/>
    <property type="match status" value="1"/>
</dbReference>
<comment type="catalytic activity">
    <reaction evidence="18">
        <text>1-hexadecanoyl-2-glutaroyl-sn-glycero-3-phosphocholine + H2O = glutarate + 1-hexadecanoyl-sn-glycero-3-phosphocholine + H(+)</text>
        <dbReference type="Rhea" id="RHEA:41159"/>
        <dbReference type="ChEBI" id="CHEBI:15377"/>
        <dbReference type="ChEBI" id="CHEBI:15378"/>
        <dbReference type="ChEBI" id="CHEBI:30921"/>
        <dbReference type="ChEBI" id="CHEBI:72998"/>
        <dbReference type="ChEBI" id="CHEBI:77756"/>
    </reaction>
    <physiologicalReaction direction="left-to-right" evidence="18">
        <dbReference type="Rhea" id="RHEA:41160"/>
    </physiologicalReaction>
</comment>
<evidence type="ECO:0000256" key="22">
    <source>
        <dbReference type="ARBA" id="ARBA00050276"/>
    </source>
</evidence>
<evidence type="ECO:0000256" key="8">
    <source>
        <dbReference type="ARBA" id="ARBA00022968"/>
    </source>
</evidence>
<feature type="compositionally biased region" description="Low complexity" evidence="35">
    <location>
        <begin position="187"/>
        <end position="196"/>
    </location>
</feature>
<evidence type="ECO:0000256" key="24">
    <source>
        <dbReference type="ARBA" id="ARBA00051164"/>
    </source>
</evidence>
<evidence type="ECO:0000256" key="28">
    <source>
        <dbReference type="ARBA" id="ARBA00052588"/>
    </source>
</evidence>
<comment type="catalytic activity">
    <reaction evidence="28">
        <text>1-octadecanoyl-2-hexanoyl-sn-glycero-3-phosphocholine + H2O = hexanoate + 1-octadecanoyl-sn-glycero-3-phosphocholine + H(+)</text>
        <dbReference type="Rhea" id="RHEA:54464"/>
        <dbReference type="ChEBI" id="CHEBI:15377"/>
        <dbReference type="ChEBI" id="CHEBI:15378"/>
        <dbReference type="ChEBI" id="CHEBI:17120"/>
        <dbReference type="ChEBI" id="CHEBI:73858"/>
        <dbReference type="ChEBI" id="CHEBI:138212"/>
    </reaction>
    <physiologicalReaction direction="left-to-right" evidence="28">
        <dbReference type="Rhea" id="RHEA:54465"/>
    </physiologicalReaction>
</comment>
<organism evidence="37 38">
    <name type="scientific">Anser brachyrhynchus</name>
    <name type="common">Pink-footed goose</name>
    <dbReference type="NCBI Taxonomy" id="132585"/>
    <lineage>
        <taxon>Eukaryota</taxon>
        <taxon>Metazoa</taxon>
        <taxon>Chordata</taxon>
        <taxon>Craniata</taxon>
        <taxon>Vertebrata</taxon>
        <taxon>Euteleostomi</taxon>
        <taxon>Archelosauria</taxon>
        <taxon>Archosauria</taxon>
        <taxon>Dinosauria</taxon>
        <taxon>Saurischia</taxon>
        <taxon>Theropoda</taxon>
        <taxon>Coelurosauria</taxon>
        <taxon>Aves</taxon>
        <taxon>Neognathae</taxon>
        <taxon>Galloanserae</taxon>
        <taxon>Anseriformes</taxon>
        <taxon>Anatidae</taxon>
        <taxon>Anserinae</taxon>
        <taxon>Anser</taxon>
    </lineage>
</organism>
<feature type="compositionally biased region" description="Low complexity" evidence="35">
    <location>
        <begin position="88"/>
        <end position="97"/>
    </location>
</feature>
<dbReference type="FunFam" id="3.40.50.1820:FF:000079">
    <property type="entry name" value="Abhydrolase domain-containing 3"/>
    <property type="match status" value="1"/>
</dbReference>
<dbReference type="Gene3D" id="3.40.50.1820">
    <property type="entry name" value="alpha/beta hydrolase"/>
    <property type="match status" value="1"/>
</dbReference>
<evidence type="ECO:0000256" key="35">
    <source>
        <dbReference type="SAM" id="MobiDB-lite"/>
    </source>
</evidence>
<comment type="catalytic activity">
    <reaction evidence="15">
        <text>a 1,2-diacyl-sn-glycero-3-phosphocholine + H2O = a 2-acyl-sn-glycero-3-phosphocholine + a fatty acid + H(+)</text>
        <dbReference type="Rhea" id="RHEA:18689"/>
        <dbReference type="ChEBI" id="CHEBI:15377"/>
        <dbReference type="ChEBI" id="CHEBI:15378"/>
        <dbReference type="ChEBI" id="CHEBI:28868"/>
        <dbReference type="ChEBI" id="CHEBI:57643"/>
        <dbReference type="ChEBI" id="CHEBI:57875"/>
        <dbReference type="EC" id="3.1.1.32"/>
    </reaction>
    <physiologicalReaction direction="left-to-right" evidence="15">
        <dbReference type="Rhea" id="RHEA:18690"/>
    </physiologicalReaction>
</comment>
<evidence type="ECO:0000256" key="6">
    <source>
        <dbReference type="ARBA" id="ARBA00022692"/>
    </source>
</evidence>
<keyword evidence="38" id="KW-1185">Reference proteome</keyword>
<dbReference type="InterPro" id="IPR029058">
    <property type="entry name" value="AB_hydrolase_fold"/>
</dbReference>
<comment type="subcellular location">
    <subcellularLocation>
        <location evidence="1">Membrane</location>
        <topology evidence="1">Single-pass type II membrane protein</topology>
    </subcellularLocation>
</comment>
<sequence>PVPPVPRGRAGGGEQQQQQRQERGRPRGPHRAPGAQRPGGAGGGGPTRGAATRSGAGAAAARGTRRAPGRRGTAAPALHAQAAGTELTPRTPCTPRAPRTPRTRPAAPAPRSLPARPQHHGRARPPAPRARSPGPGLGSRGRSRSPPRPGATSPPRGAPPAPAARELTGTLGCARHKDGRRSHTRPARGGAKASRGGTRGRGRGGRGRCGRGRAGGAAVPGGPRCRRRSRPVPPPSPRCCWRPPPRRCSASAGRGRRRWARGRAGGGGGGDPPDNPRLSPQRPVLAGGPRLVAFLRRRCPAVRAPFRPTAWCPEGRLQTVLRALLQSCPTVRYRSESIRTPDGGQLVLDWADGCALPAARPTVLLLPGLAGSSQASYVLHMVHGAARAGYRAVVLNNRGCRGEELLTPRTFCASNTEDLETAVAHIRGRYPHAPLLAAGVSLGGMQLLNYLARRGRAAGLVAAMAVSPCWDPLESTVSLEQPLNALLFNRRLAASLCQLVRRHRAVIGDKVDMEHILQARTIREFDERYTAPAFGYSSCSEYYRAASPARRLHRIRVPLLCLNASDDPFSPLHAIPVEAAWRLPHVALLVTAHGGHIGFLEGLFPRHGTYMDRVFTQFITAVFEHGEELQQLEEGGDGSAGQDAA</sequence>
<reference evidence="37" key="2">
    <citation type="submission" date="2025-09" db="UniProtKB">
        <authorList>
            <consortium name="Ensembl"/>
        </authorList>
    </citation>
    <scope>IDENTIFICATION</scope>
</reference>
<dbReference type="GO" id="GO:0008126">
    <property type="term" value="F:acetylesterase activity"/>
    <property type="evidence" value="ECO:0007669"/>
    <property type="project" value="TreeGrafter"/>
</dbReference>
<evidence type="ECO:0000256" key="32">
    <source>
        <dbReference type="ARBA" id="ARBA00059841"/>
    </source>
</evidence>
<dbReference type="AlphaFoldDB" id="A0A8B9CRV3"/>
<evidence type="ECO:0000256" key="27">
    <source>
        <dbReference type="ARBA" id="ARBA00052144"/>
    </source>
</evidence>
<dbReference type="InterPro" id="IPR050960">
    <property type="entry name" value="AB_hydrolase_4_sf"/>
</dbReference>
<comment type="catalytic activity">
    <reaction evidence="30">
        <text>1-hexadecanoyl-2-nonadioyl-sn-glycero-3-phosphocholine + H2O = nonanedioate + 1-hexadecanoyl-sn-glycero-3-phosphocholine + H(+)</text>
        <dbReference type="Rhea" id="RHEA:41388"/>
        <dbReference type="ChEBI" id="CHEBI:15377"/>
        <dbReference type="ChEBI" id="CHEBI:15378"/>
        <dbReference type="ChEBI" id="CHEBI:72998"/>
        <dbReference type="ChEBI" id="CHEBI:78207"/>
        <dbReference type="ChEBI" id="CHEBI:78208"/>
    </reaction>
    <physiologicalReaction direction="left-to-right" evidence="30">
        <dbReference type="Rhea" id="RHEA:41389"/>
    </physiologicalReaction>
</comment>
<feature type="compositionally biased region" description="Low complexity" evidence="35">
    <location>
        <begin position="103"/>
        <end position="116"/>
    </location>
</feature>
<dbReference type="GO" id="GO:0008970">
    <property type="term" value="F:phospholipase A1 activity"/>
    <property type="evidence" value="ECO:0007669"/>
    <property type="project" value="UniProtKB-EC"/>
</dbReference>
<comment type="catalytic activity">
    <reaction evidence="17">
        <text>1-hexadecanoyl-2-(9-oxononanoyl)-sn-glycero-3-phosphocholine + H2O = 9-oxononanoate + 1-hexadecanoyl-sn-glycero-3-phosphocholine + H(+)</text>
        <dbReference type="Rhea" id="RHEA:41179"/>
        <dbReference type="ChEBI" id="CHEBI:15377"/>
        <dbReference type="ChEBI" id="CHEBI:15378"/>
        <dbReference type="ChEBI" id="CHEBI:61042"/>
        <dbReference type="ChEBI" id="CHEBI:72998"/>
        <dbReference type="ChEBI" id="CHEBI:77812"/>
    </reaction>
    <physiologicalReaction direction="left-to-right" evidence="17">
        <dbReference type="Rhea" id="RHEA:41180"/>
    </physiologicalReaction>
</comment>
<feature type="compositionally biased region" description="Basic residues" evidence="35">
    <location>
        <begin position="177"/>
        <end position="186"/>
    </location>
</feature>
<evidence type="ECO:0000256" key="9">
    <source>
        <dbReference type="ARBA" id="ARBA00022989"/>
    </source>
</evidence>
<evidence type="ECO:0000259" key="36">
    <source>
        <dbReference type="Pfam" id="PF00561"/>
    </source>
</evidence>
<evidence type="ECO:0000256" key="11">
    <source>
        <dbReference type="ARBA" id="ARBA00023136"/>
    </source>
</evidence>
<evidence type="ECO:0000256" key="14">
    <source>
        <dbReference type="ARBA" id="ARBA00023721"/>
    </source>
</evidence>
<evidence type="ECO:0000256" key="34">
    <source>
        <dbReference type="ARBA" id="ARBA00082158"/>
    </source>
</evidence>
<keyword evidence="8" id="KW-0735">Signal-anchor</keyword>
<evidence type="ECO:0000256" key="12">
    <source>
        <dbReference type="ARBA" id="ARBA00023264"/>
    </source>
</evidence>
<evidence type="ECO:0000256" key="25">
    <source>
        <dbReference type="ARBA" id="ARBA00051705"/>
    </source>
</evidence>
<dbReference type="GO" id="GO:0051793">
    <property type="term" value="P:medium-chain fatty acid catabolic process"/>
    <property type="evidence" value="ECO:0007669"/>
    <property type="project" value="TreeGrafter"/>
</dbReference>
<comment type="catalytic activity">
    <reaction evidence="16">
        <text>1-hexadecanoyl-2-(5-oxopentanoyl)-sn-glycero-3-phosphocholine + H2O = 5-oxopentanoate + 1-hexadecanoyl-sn-glycero-3-phosphocholine + H(+)</text>
        <dbReference type="Rhea" id="RHEA:40483"/>
        <dbReference type="ChEBI" id="CHEBI:15377"/>
        <dbReference type="ChEBI" id="CHEBI:15378"/>
        <dbReference type="ChEBI" id="CHEBI:16120"/>
        <dbReference type="ChEBI" id="CHEBI:72998"/>
        <dbReference type="ChEBI" id="CHEBI:77890"/>
    </reaction>
    <physiologicalReaction direction="left-to-right" evidence="16">
        <dbReference type="Rhea" id="RHEA:40484"/>
    </physiologicalReaction>
</comment>
<comment type="catalytic activity">
    <reaction evidence="25">
        <text>1-tetradecanoyl-2-(9Z,12Z-octadecadienoyl)-sn-glycero-3-phosphocholine + H2O = 1-tetradecanoyl-sn-glycero-3-phosphocholine + (9Z,12Z)-octadecadienoate + H(+)</text>
        <dbReference type="Rhea" id="RHEA:54392"/>
        <dbReference type="ChEBI" id="CHEBI:15377"/>
        <dbReference type="ChEBI" id="CHEBI:15378"/>
        <dbReference type="ChEBI" id="CHEBI:30245"/>
        <dbReference type="ChEBI" id="CHEBI:64489"/>
        <dbReference type="ChEBI" id="CHEBI:86094"/>
    </reaction>
    <physiologicalReaction direction="left-to-right" evidence="25">
        <dbReference type="Rhea" id="RHEA:54393"/>
    </physiologicalReaction>
</comment>
<comment type="catalytic activity">
    <reaction evidence="31">
        <text>1,2-ditetradecanoyl-sn-glycero-3-phosphocholine + H2O = 2-tetradecanoyl-sn-glycero-3-phosphocholine + tetradecanoate + H(+)</text>
        <dbReference type="Rhea" id="RHEA:54404"/>
        <dbReference type="ChEBI" id="CHEBI:15377"/>
        <dbReference type="ChEBI" id="CHEBI:15378"/>
        <dbReference type="ChEBI" id="CHEBI:30807"/>
        <dbReference type="ChEBI" id="CHEBI:45240"/>
        <dbReference type="ChEBI" id="CHEBI:131738"/>
    </reaction>
    <physiologicalReaction direction="left-to-right" evidence="31">
        <dbReference type="Rhea" id="RHEA:54405"/>
    </physiologicalReaction>
</comment>
<comment type="catalytic activity">
    <reaction evidence="29">
        <text>1-octadecanoyl-2-octanoyl-sn-glycero-3-phosphocholine + H2O = 1-octadecanoyl-sn-glycero-3-phosphocholine + octanoate + H(+)</text>
        <dbReference type="Rhea" id="RHEA:54468"/>
        <dbReference type="ChEBI" id="CHEBI:15377"/>
        <dbReference type="ChEBI" id="CHEBI:15378"/>
        <dbReference type="ChEBI" id="CHEBI:25646"/>
        <dbReference type="ChEBI" id="CHEBI:73858"/>
        <dbReference type="ChEBI" id="CHEBI:138213"/>
    </reaction>
    <physiologicalReaction direction="left-to-right" evidence="29">
        <dbReference type="Rhea" id="RHEA:54469"/>
    </physiologicalReaction>
</comment>
<keyword evidence="5" id="KW-0719">Serine esterase</keyword>
<comment type="catalytic activity">
    <reaction evidence="27">
        <text>1-tetradecanoyl-2-(9Z,12Z-octadecadienoyl)-sn-glycero-3-phosphocholine + H2O = 2-(9Z,12Z-octadecadienoyl)-sn-glycero-3-phosphocholine + tetradecanoate + H(+)</text>
        <dbReference type="Rhea" id="RHEA:54388"/>
        <dbReference type="ChEBI" id="CHEBI:15377"/>
        <dbReference type="ChEBI" id="CHEBI:15378"/>
        <dbReference type="ChEBI" id="CHEBI:30807"/>
        <dbReference type="ChEBI" id="CHEBI:76084"/>
        <dbReference type="ChEBI" id="CHEBI:86094"/>
    </reaction>
    <physiologicalReaction direction="left-to-right" evidence="27">
        <dbReference type="Rhea" id="RHEA:54389"/>
    </physiologicalReaction>
</comment>
<dbReference type="InterPro" id="IPR003952">
    <property type="entry name" value="FRD_SDH_FAD_BS"/>
</dbReference>
<dbReference type="PROSITE" id="PS00504">
    <property type="entry name" value="FRD_SDH_FAD_BINDING"/>
    <property type="match status" value="1"/>
</dbReference>
<comment type="catalytic activity">
    <reaction evidence="13">
        <text>a 1,2-diacyl-sn-glycero-3-phosphocholine + H2O = a 1-acyl-sn-glycero-3-phosphocholine + a fatty acid + H(+)</text>
        <dbReference type="Rhea" id="RHEA:15801"/>
        <dbReference type="ChEBI" id="CHEBI:15377"/>
        <dbReference type="ChEBI" id="CHEBI:15378"/>
        <dbReference type="ChEBI" id="CHEBI:28868"/>
        <dbReference type="ChEBI" id="CHEBI:57643"/>
        <dbReference type="ChEBI" id="CHEBI:58168"/>
        <dbReference type="EC" id="3.1.1.4"/>
    </reaction>
    <physiologicalReaction direction="left-to-right" evidence="13">
        <dbReference type="Rhea" id="RHEA:15802"/>
    </physiologicalReaction>
</comment>
<evidence type="ECO:0000256" key="13">
    <source>
        <dbReference type="ARBA" id="ARBA00023422"/>
    </source>
</evidence>
<dbReference type="EC" id="3.1.1.32" evidence="3"/>
<dbReference type="EC" id="3.1.1.4" evidence="4"/>
<evidence type="ECO:0000256" key="31">
    <source>
        <dbReference type="ARBA" id="ARBA00052894"/>
    </source>
</evidence>
<evidence type="ECO:0000256" key="10">
    <source>
        <dbReference type="ARBA" id="ARBA00023098"/>
    </source>
</evidence>
<evidence type="ECO:0000256" key="18">
    <source>
        <dbReference type="ARBA" id="ARBA00048471"/>
    </source>
</evidence>
<keyword evidence="9" id="KW-1133">Transmembrane helix</keyword>
<evidence type="ECO:0000256" key="2">
    <source>
        <dbReference type="ARBA" id="ARBA00010884"/>
    </source>
</evidence>
<dbReference type="PANTHER" id="PTHR10794:SF60">
    <property type="entry name" value="PROTEIN ABHD1"/>
    <property type="match status" value="1"/>
</dbReference>
<evidence type="ECO:0000256" key="30">
    <source>
        <dbReference type="ARBA" id="ARBA00052808"/>
    </source>
</evidence>
<dbReference type="Proteomes" id="UP000694426">
    <property type="component" value="Unplaced"/>
</dbReference>
<feature type="region of interest" description="Disordered" evidence="35">
    <location>
        <begin position="1"/>
        <end position="285"/>
    </location>
</feature>
<feature type="domain" description="AB hydrolase-1" evidence="36">
    <location>
        <begin position="361"/>
        <end position="602"/>
    </location>
</feature>
<evidence type="ECO:0000256" key="7">
    <source>
        <dbReference type="ARBA" id="ARBA00022801"/>
    </source>
</evidence>
<comment type="catalytic activity">
    <reaction evidence="24">
        <text>1-tetradecanoyl-2-(5Z,8Z,11Z,14Z-eicosatetraenoyl)-sn-glycero-3-phosphocholine + H2O = 2-(5Z,8Z,11Z,14Z)-eicosatetraenoyl-sn-glycero-3-phosphocholine + tetradecanoate + H(+)</text>
        <dbReference type="Rhea" id="RHEA:54396"/>
        <dbReference type="ChEBI" id="CHEBI:15377"/>
        <dbReference type="ChEBI" id="CHEBI:15378"/>
        <dbReference type="ChEBI" id="CHEBI:30807"/>
        <dbReference type="ChEBI" id="CHEBI:76079"/>
        <dbReference type="ChEBI" id="CHEBI:86102"/>
    </reaction>
    <physiologicalReaction direction="left-to-right" evidence="24">
        <dbReference type="Rhea" id="RHEA:54397"/>
    </physiologicalReaction>
</comment>
<dbReference type="GO" id="GO:0016020">
    <property type="term" value="C:membrane"/>
    <property type="evidence" value="ECO:0007669"/>
    <property type="project" value="UniProtKB-SubCell"/>
</dbReference>
<keyword evidence="6" id="KW-0812">Transmembrane</keyword>
<evidence type="ECO:0000256" key="17">
    <source>
        <dbReference type="ARBA" id="ARBA00048288"/>
    </source>
</evidence>
<comment type="function">
    <text evidence="32">Phospholipase that may play a role in phospholipids remodeling. May selectively cleave myristate (C14)-containing phosphatidylcholines through its predominant phospholipase 1 activity, cleaving preferentially acyl groups in sn1 position. In parallel, may have a minor phospholipase 2 activity acting on acyl groups in position sn2. In addition to (C14)-containing phosphatidylcholines, may also act on other medium-chain-containing and oxidatively truncated phospholipids.</text>
</comment>
<evidence type="ECO:0000256" key="3">
    <source>
        <dbReference type="ARBA" id="ARBA00013179"/>
    </source>
</evidence>
<evidence type="ECO:0000256" key="19">
    <source>
        <dbReference type="ARBA" id="ARBA00050145"/>
    </source>
</evidence>
<comment type="similarity">
    <text evidence="2">Belongs to the AB hydrolase superfamily. AB hydrolase 4 family.</text>
</comment>
<dbReference type="GeneTree" id="ENSGT00950000182902"/>
<dbReference type="SUPFAM" id="SSF53474">
    <property type="entry name" value="alpha/beta-Hydrolases"/>
    <property type="match status" value="1"/>
</dbReference>
<evidence type="ECO:0000256" key="16">
    <source>
        <dbReference type="ARBA" id="ARBA00047611"/>
    </source>
</evidence>
<evidence type="ECO:0000256" key="5">
    <source>
        <dbReference type="ARBA" id="ARBA00022487"/>
    </source>
</evidence>
<feature type="compositionally biased region" description="Low complexity" evidence="35">
    <location>
        <begin position="48"/>
        <end position="62"/>
    </location>
</feature>
<accession>A0A8B9CRV3</accession>
<evidence type="ECO:0000256" key="26">
    <source>
        <dbReference type="ARBA" id="ARBA00052087"/>
    </source>
</evidence>
<feature type="compositionally biased region" description="Basic residues" evidence="35">
    <location>
        <begin position="198"/>
        <end position="211"/>
    </location>
</feature>
<comment type="catalytic activity">
    <reaction evidence="20">
        <text>1-octadecanoyl-2-nonanoyl-sn-glycero-3-phosphocholine + H2O = nonanoate + 1-octadecanoyl-sn-glycero-3-phosphocholine + H(+)</text>
        <dbReference type="Rhea" id="RHEA:54472"/>
        <dbReference type="ChEBI" id="CHEBI:15377"/>
        <dbReference type="ChEBI" id="CHEBI:15378"/>
        <dbReference type="ChEBI" id="CHEBI:32361"/>
        <dbReference type="ChEBI" id="CHEBI:73858"/>
        <dbReference type="ChEBI" id="CHEBI:138214"/>
    </reaction>
    <physiologicalReaction direction="left-to-right" evidence="20">
        <dbReference type="Rhea" id="RHEA:54473"/>
    </physiologicalReaction>
</comment>
<reference evidence="37" key="1">
    <citation type="submission" date="2025-08" db="UniProtKB">
        <authorList>
            <consortium name="Ensembl"/>
        </authorList>
    </citation>
    <scope>IDENTIFICATION</scope>
</reference>
<keyword evidence="10" id="KW-0443">Lipid metabolism</keyword>
<comment type="catalytic activity">
    <reaction evidence="21">
        <text>1-tetradecanoyl-2-(4Z,7Z,10Z,13Z,16Z,19Z-docosahexaenoyl)-sn-glycero-3-phosphocholine + H2O = 2-(4Z,7Z,10Z,13Z,16Z,19Z-docosahexaenoyl)-sn-glycero-3-phosphocholine + tetradecanoate + H(+)</text>
        <dbReference type="Rhea" id="RHEA:54400"/>
        <dbReference type="ChEBI" id="CHEBI:15377"/>
        <dbReference type="ChEBI" id="CHEBI:15378"/>
        <dbReference type="ChEBI" id="CHEBI:30807"/>
        <dbReference type="ChEBI" id="CHEBI:76085"/>
        <dbReference type="ChEBI" id="CHEBI:86162"/>
    </reaction>
    <physiologicalReaction direction="left-to-right" evidence="21">
        <dbReference type="Rhea" id="RHEA:54401"/>
    </physiologicalReaction>
</comment>
<evidence type="ECO:0000256" key="33">
    <source>
        <dbReference type="ARBA" id="ARBA00071303"/>
    </source>
</evidence>
<evidence type="ECO:0000313" key="38">
    <source>
        <dbReference type="Proteomes" id="UP000694426"/>
    </source>
</evidence>
<dbReference type="GO" id="GO:0047372">
    <property type="term" value="F:monoacylglycerol lipase activity"/>
    <property type="evidence" value="ECO:0007669"/>
    <property type="project" value="TreeGrafter"/>
</dbReference>
<dbReference type="GO" id="GO:0051792">
    <property type="term" value="P:medium-chain fatty acid biosynthetic process"/>
    <property type="evidence" value="ECO:0007669"/>
    <property type="project" value="TreeGrafter"/>
</dbReference>
<evidence type="ECO:0000256" key="21">
    <source>
        <dbReference type="ARBA" id="ARBA00050195"/>
    </source>
</evidence>
<comment type="catalytic activity">
    <reaction evidence="26">
        <text>1-octadecanoyl-2-acetyl-sn-glycero-3-phosphocholine + H2O = 1-octadecanoyl-sn-glycero-3-phosphocholine + acetate + H(+)</text>
        <dbReference type="Rhea" id="RHEA:54408"/>
        <dbReference type="ChEBI" id="CHEBI:15377"/>
        <dbReference type="ChEBI" id="CHEBI:15378"/>
        <dbReference type="ChEBI" id="CHEBI:30089"/>
        <dbReference type="ChEBI" id="CHEBI:73858"/>
        <dbReference type="ChEBI" id="CHEBI:75220"/>
    </reaction>
    <physiologicalReaction direction="left-to-right" evidence="26">
        <dbReference type="Rhea" id="RHEA:54409"/>
    </physiologicalReaction>
</comment>
<dbReference type="InterPro" id="IPR000073">
    <property type="entry name" value="AB_hydrolase_1"/>
</dbReference>
<dbReference type="Ensembl" id="ENSABRT00000031826.1">
    <property type="protein sequence ID" value="ENSABRP00000022666.1"/>
    <property type="gene ID" value="ENSABRG00000019185.1"/>
</dbReference>
<keyword evidence="7" id="KW-0378">Hydrolase</keyword>